<evidence type="ECO:0000256" key="8">
    <source>
        <dbReference type="RuleBase" id="RU003634"/>
    </source>
</evidence>
<dbReference type="InterPro" id="IPR006131">
    <property type="entry name" value="Asp_carbamoyltransf_Asp/Orn-bd"/>
</dbReference>
<keyword evidence="12" id="KW-1185">Reference proteome</keyword>
<evidence type="ECO:0000256" key="6">
    <source>
        <dbReference type="ARBA" id="ARBA00043884"/>
    </source>
</evidence>
<comment type="catalytic activity">
    <reaction evidence="7">
        <text>carbamoyl phosphate + L-aspartate = N-carbamoyl-L-aspartate + phosphate + H(+)</text>
        <dbReference type="Rhea" id="RHEA:20013"/>
        <dbReference type="ChEBI" id="CHEBI:15378"/>
        <dbReference type="ChEBI" id="CHEBI:29991"/>
        <dbReference type="ChEBI" id="CHEBI:32814"/>
        <dbReference type="ChEBI" id="CHEBI:43474"/>
        <dbReference type="ChEBI" id="CHEBI:58228"/>
        <dbReference type="EC" id="2.1.3.2"/>
    </reaction>
</comment>
<accession>A0A1E7F4V4</accession>
<evidence type="ECO:0000256" key="5">
    <source>
        <dbReference type="ARBA" id="ARBA00022975"/>
    </source>
</evidence>
<evidence type="ECO:0000256" key="4">
    <source>
        <dbReference type="ARBA" id="ARBA00022679"/>
    </source>
</evidence>
<dbReference type="GO" id="GO:0006207">
    <property type="term" value="P:'de novo' pyrimidine nucleobase biosynthetic process"/>
    <property type="evidence" value="ECO:0007669"/>
    <property type="project" value="InterPro"/>
</dbReference>
<dbReference type="NCBIfam" id="NF002032">
    <property type="entry name" value="PRK00856.1"/>
    <property type="match status" value="1"/>
</dbReference>
<dbReference type="InterPro" id="IPR006132">
    <property type="entry name" value="Asp/Orn_carbamoyltranf_P-bd"/>
</dbReference>
<dbReference type="PROSITE" id="PS00097">
    <property type="entry name" value="CARBAMOYLTRANSFERASE"/>
    <property type="match status" value="1"/>
</dbReference>
<evidence type="ECO:0000256" key="1">
    <source>
        <dbReference type="ARBA" id="ARBA00004852"/>
    </source>
</evidence>
<dbReference type="InParanoid" id="A0A1E7F4V4"/>
<dbReference type="PANTHER" id="PTHR45753">
    <property type="entry name" value="ORNITHINE CARBAMOYLTRANSFERASE, MITOCHONDRIAL"/>
    <property type="match status" value="1"/>
</dbReference>
<comment type="similarity">
    <text evidence="2">Belongs to the aspartate/ornithine carbamoyltransferase superfamily. ATCase family.</text>
</comment>
<protein>
    <recommendedName>
        <fullName evidence="3">aspartate carbamoyltransferase</fullName>
        <ecNumber evidence="3">2.1.3.2</ecNumber>
    </recommendedName>
</protein>
<dbReference type="PRINTS" id="PR00101">
    <property type="entry name" value="ATCASE"/>
</dbReference>
<dbReference type="UniPathway" id="UPA00070">
    <property type="reaction ID" value="UER00116"/>
</dbReference>
<dbReference type="PRINTS" id="PR00100">
    <property type="entry name" value="AOTCASE"/>
</dbReference>
<dbReference type="FunFam" id="3.40.50.1370:FF:000002">
    <property type="entry name" value="Aspartate carbamoyltransferase 2"/>
    <property type="match status" value="1"/>
</dbReference>
<evidence type="ECO:0000256" key="3">
    <source>
        <dbReference type="ARBA" id="ARBA00013008"/>
    </source>
</evidence>
<dbReference type="InterPro" id="IPR006130">
    <property type="entry name" value="Asp/Orn_carbamoylTrfase"/>
</dbReference>
<evidence type="ECO:0000256" key="7">
    <source>
        <dbReference type="ARBA" id="ARBA00048859"/>
    </source>
</evidence>
<dbReference type="Gene3D" id="3.40.50.1370">
    <property type="entry name" value="Aspartate/ornithine carbamoyltransferase"/>
    <property type="match status" value="2"/>
</dbReference>
<dbReference type="Proteomes" id="UP000095751">
    <property type="component" value="Unassembled WGS sequence"/>
</dbReference>
<proteinExistence type="inferred from homology"/>
<name>A0A1E7F4V4_9STRA</name>
<gene>
    <name evidence="11" type="ORF">FRACYDRAFT_190753</name>
</gene>
<dbReference type="SUPFAM" id="SSF53671">
    <property type="entry name" value="Aspartate/ornithine carbamoyltransferase"/>
    <property type="match status" value="1"/>
</dbReference>
<dbReference type="Pfam" id="PF00185">
    <property type="entry name" value="OTCace"/>
    <property type="match status" value="1"/>
</dbReference>
<feature type="domain" description="Aspartate/ornithine carbamoyltransferase Asp/Orn-binding" evidence="9">
    <location>
        <begin position="178"/>
        <end position="327"/>
    </location>
</feature>
<reference evidence="11 12" key="1">
    <citation type="submission" date="2016-09" db="EMBL/GenBank/DDBJ databases">
        <title>Extensive genetic diversity and differential bi-allelic expression allows diatom success in the polar Southern Ocean.</title>
        <authorList>
            <consortium name="DOE Joint Genome Institute"/>
            <person name="Mock T."/>
            <person name="Otillar R.P."/>
            <person name="Strauss J."/>
            <person name="Dupont C."/>
            <person name="Frickenhaus S."/>
            <person name="Maumus F."/>
            <person name="Mcmullan M."/>
            <person name="Sanges R."/>
            <person name="Schmutz J."/>
            <person name="Toseland A."/>
            <person name="Valas R."/>
            <person name="Veluchamy A."/>
            <person name="Ward B.J."/>
            <person name="Allen A."/>
            <person name="Barry K."/>
            <person name="Falciatore A."/>
            <person name="Ferrante M."/>
            <person name="Fortunato A.E."/>
            <person name="Gloeckner G."/>
            <person name="Gruber A."/>
            <person name="Hipkin R."/>
            <person name="Janech M."/>
            <person name="Kroth P."/>
            <person name="Leese F."/>
            <person name="Lindquist E."/>
            <person name="Lyon B.R."/>
            <person name="Martin J."/>
            <person name="Mayer C."/>
            <person name="Parker M."/>
            <person name="Quesneville H."/>
            <person name="Raymond J."/>
            <person name="Uhlig C."/>
            <person name="Valentin K.U."/>
            <person name="Worden A.Z."/>
            <person name="Armbrust E.V."/>
            <person name="Bowler C."/>
            <person name="Green B."/>
            <person name="Moulton V."/>
            <person name="Van Oosterhout C."/>
            <person name="Grigoriev I."/>
        </authorList>
    </citation>
    <scope>NUCLEOTIDE SEQUENCE [LARGE SCALE GENOMIC DNA]</scope>
    <source>
        <strain evidence="11 12">CCMP1102</strain>
    </source>
</reference>
<comment type="pathway">
    <text evidence="1">Pyrimidine metabolism; UMP biosynthesis via de novo pathway; (S)-dihydroorotate from bicarbonate: step 2/3.</text>
</comment>
<keyword evidence="4 8" id="KW-0808">Transferase</keyword>
<evidence type="ECO:0000259" key="10">
    <source>
        <dbReference type="Pfam" id="PF02729"/>
    </source>
</evidence>
<dbReference type="GO" id="GO:0004070">
    <property type="term" value="F:aspartate carbamoyltransferase activity"/>
    <property type="evidence" value="ECO:0007669"/>
    <property type="project" value="UniProtKB-EC"/>
</dbReference>
<comment type="function">
    <text evidence="6">Catalyzes the condensation of carbamoyl phosphate and aspartate to form carbamoyl aspartate and inorganic phosphate, the committed step in the de novo pyrimidine nucleotide biosynthesis pathway.</text>
</comment>
<dbReference type="GO" id="GO:0044205">
    <property type="term" value="P:'de novo' UMP biosynthetic process"/>
    <property type="evidence" value="ECO:0007669"/>
    <property type="project" value="UniProtKB-UniPathway"/>
</dbReference>
<evidence type="ECO:0000313" key="12">
    <source>
        <dbReference type="Proteomes" id="UP000095751"/>
    </source>
</evidence>
<dbReference type="NCBIfam" id="TIGR00670">
    <property type="entry name" value="asp_carb_tr"/>
    <property type="match status" value="1"/>
</dbReference>
<organism evidence="11 12">
    <name type="scientific">Fragilariopsis cylindrus CCMP1102</name>
    <dbReference type="NCBI Taxonomy" id="635003"/>
    <lineage>
        <taxon>Eukaryota</taxon>
        <taxon>Sar</taxon>
        <taxon>Stramenopiles</taxon>
        <taxon>Ochrophyta</taxon>
        <taxon>Bacillariophyta</taxon>
        <taxon>Bacillariophyceae</taxon>
        <taxon>Bacillariophycidae</taxon>
        <taxon>Bacillariales</taxon>
        <taxon>Bacillariaceae</taxon>
        <taxon>Fragilariopsis</taxon>
    </lineage>
</organism>
<dbReference type="EMBL" id="KV784363">
    <property type="protein sequence ID" value="OEU13025.1"/>
    <property type="molecule type" value="Genomic_DNA"/>
</dbReference>
<dbReference type="InterPro" id="IPR036901">
    <property type="entry name" value="Asp/Orn_carbamoylTrfase_sf"/>
</dbReference>
<feature type="domain" description="Aspartate/ornithine carbamoyltransferase carbamoyl-P binding" evidence="10">
    <location>
        <begin position="27"/>
        <end position="168"/>
    </location>
</feature>
<evidence type="ECO:0000259" key="9">
    <source>
        <dbReference type="Pfam" id="PF00185"/>
    </source>
</evidence>
<dbReference type="Pfam" id="PF02729">
    <property type="entry name" value="OTCace_N"/>
    <property type="match status" value="1"/>
</dbReference>
<dbReference type="PANTHER" id="PTHR45753:SF6">
    <property type="entry name" value="ASPARTATE CARBAMOYLTRANSFERASE"/>
    <property type="match status" value="1"/>
</dbReference>
<dbReference type="OrthoDB" id="1924069at2759"/>
<keyword evidence="5" id="KW-0665">Pyrimidine biosynthesis</keyword>
<sequence>MSSTTERNEKKPLAILTEDPVSWKGQSLVSVAQITPKGFELLVTISQQMRDIVRSEGGDDRLKHKVLATIFYEASTRTSCSFQAAMSRLGGTFIHVDGQGNSSAAKKKESLEDTIKCLECYVDAIVLRHPETGSVPKVVLSTTKPVLNAGDGIGEHPTQALLDSFTIWDELKDDPKIVVFLGDLKHGRTVHSLAKLLSQLRPQSKLILRFCSPQILSIPDSILEYCKNNGVQYEIFEDATKACQDAQILYVTRIQKERFETEEAYESVKGCYVVDNALMDKVPKNMIVLHPLPRVDEIATEVDADPRAAYFRQMENGMYVRMAILALVLGKSSP</sequence>
<dbReference type="KEGG" id="fcy:FRACYDRAFT_190753"/>
<dbReference type="GO" id="GO:0006520">
    <property type="term" value="P:amino acid metabolic process"/>
    <property type="evidence" value="ECO:0007669"/>
    <property type="project" value="InterPro"/>
</dbReference>
<dbReference type="FunCoup" id="A0A1E7F4V4">
    <property type="interactions" value="148"/>
</dbReference>
<evidence type="ECO:0000256" key="2">
    <source>
        <dbReference type="ARBA" id="ARBA00008896"/>
    </source>
</evidence>
<dbReference type="InterPro" id="IPR002082">
    <property type="entry name" value="Asp_carbamoyltransf"/>
</dbReference>
<dbReference type="AlphaFoldDB" id="A0A1E7F4V4"/>
<dbReference type="EC" id="2.1.3.2" evidence="3"/>
<evidence type="ECO:0000313" key="11">
    <source>
        <dbReference type="EMBL" id="OEU13025.1"/>
    </source>
</evidence>
<dbReference type="GO" id="GO:0016597">
    <property type="term" value="F:amino acid binding"/>
    <property type="evidence" value="ECO:0007669"/>
    <property type="project" value="InterPro"/>
</dbReference>